<dbReference type="GO" id="GO:0004176">
    <property type="term" value="F:ATP-dependent peptidase activity"/>
    <property type="evidence" value="ECO:0007669"/>
    <property type="project" value="UniProtKB-UniRule"/>
</dbReference>
<dbReference type="InterPro" id="IPR020568">
    <property type="entry name" value="Ribosomal_Su5_D2-typ_SF"/>
</dbReference>
<feature type="active site" evidence="1">
    <location>
        <position position="412"/>
    </location>
</feature>
<dbReference type="PROSITE" id="PS51786">
    <property type="entry name" value="LON_PROTEOLYTIC"/>
    <property type="match status" value="1"/>
</dbReference>
<dbReference type="GO" id="GO:0030163">
    <property type="term" value="P:protein catabolic process"/>
    <property type="evidence" value="ECO:0007669"/>
    <property type="project" value="InterPro"/>
</dbReference>
<dbReference type="GO" id="GO:0004252">
    <property type="term" value="F:serine-type endopeptidase activity"/>
    <property type="evidence" value="ECO:0007669"/>
    <property type="project" value="UniProtKB-UniRule"/>
</dbReference>
<comment type="caution">
    <text evidence="3">The sequence shown here is derived from an EMBL/GenBank/DDBJ whole genome shotgun (WGS) entry which is preliminary data.</text>
</comment>
<comment type="catalytic activity">
    <reaction evidence="1">
        <text>Hydrolysis of proteins in presence of ATP.</text>
        <dbReference type="EC" id="3.4.21.53"/>
    </reaction>
</comment>
<evidence type="ECO:0000256" key="1">
    <source>
        <dbReference type="PROSITE-ProRule" id="PRU01122"/>
    </source>
</evidence>
<dbReference type="InterPro" id="IPR046843">
    <property type="entry name" value="LonB_AAA-LID"/>
</dbReference>
<dbReference type="EMBL" id="BSPO01000003">
    <property type="protein sequence ID" value="GLS84605.1"/>
    <property type="molecule type" value="Genomic_DNA"/>
</dbReference>
<reference evidence="3 4" key="1">
    <citation type="journal article" date="2014" name="Int. J. Syst. Evol. Microbiol.">
        <title>Complete genome sequence of Corynebacterium casei LMG S-19264T (=DSM 44701T), isolated from a smear-ripened cheese.</title>
        <authorList>
            <consortium name="US DOE Joint Genome Institute (JGI-PGF)"/>
            <person name="Walter F."/>
            <person name="Albersmeier A."/>
            <person name="Kalinowski J."/>
            <person name="Ruckert C."/>
        </authorList>
    </citation>
    <scope>NUCLEOTIDE SEQUENCE [LARGE SCALE GENOMIC DNA]</scope>
    <source>
        <strain evidence="3 4">NBRC 112785</strain>
    </source>
</reference>
<dbReference type="Gene3D" id="1.10.8.60">
    <property type="match status" value="1"/>
</dbReference>
<feature type="domain" description="Lon proteolytic" evidence="2">
    <location>
        <begin position="279"/>
        <end position="474"/>
    </location>
</feature>
<dbReference type="EC" id="3.4.21.53" evidence="1"/>
<dbReference type="GO" id="GO:0005524">
    <property type="term" value="F:ATP binding"/>
    <property type="evidence" value="ECO:0007669"/>
    <property type="project" value="InterPro"/>
</dbReference>
<dbReference type="AlphaFoldDB" id="A0AA37WZ86"/>
<evidence type="ECO:0000259" key="2">
    <source>
        <dbReference type="PROSITE" id="PS51786"/>
    </source>
</evidence>
<dbReference type="PANTHER" id="PTHR10046">
    <property type="entry name" value="ATP DEPENDENT LON PROTEASE FAMILY MEMBER"/>
    <property type="match status" value="1"/>
</dbReference>
<keyword evidence="1 3" id="KW-0645">Protease</keyword>
<dbReference type="Pfam" id="PF05362">
    <property type="entry name" value="Lon_C"/>
    <property type="match status" value="1"/>
</dbReference>
<dbReference type="InterPro" id="IPR008269">
    <property type="entry name" value="Lon_proteolytic"/>
</dbReference>
<feature type="active site" evidence="1">
    <location>
        <position position="369"/>
    </location>
</feature>
<gene>
    <name evidence="3" type="ORF">GCM10007894_25820</name>
</gene>
<dbReference type="GO" id="GO:0006508">
    <property type="term" value="P:proteolysis"/>
    <property type="evidence" value="ECO:0007669"/>
    <property type="project" value="UniProtKB-KW"/>
</dbReference>
<organism evidence="3 4">
    <name type="scientific">Paraferrimonas haliotis</name>
    <dbReference type="NCBI Taxonomy" id="2013866"/>
    <lineage>
        <taxon>Bacteria</taxon>
        <taxon>Pseudomonadati</taxon>
        <taxon>Pseudomonadota</taxon>
        <taxon>Gammaproteobacteria</taxon>
        <taxon>Alteromonadales</taxon>
        <taxon>Ferrimonadaceae</taxon>
        <taxon>Paraferrimonas</taxon>
    </lineage>
</organism>
<accession>A0AA37WZ86</accession>
<keyword evidence="1" id="KW-0720">Serine protease</keyword>
<evidence type="ECO:0000313" key="3">
    <source>
        <dbReference type="EMBL" id="GLS84605.1"/>
    </source>
</evidence>
<comment type="similarity">
    <text evidence="1">Belongs to the peptidase S16 family.</text>
</comment>
<dbReference type="RefSeq" id="WP_095499073.1">
    <property type="nucleotide sequence ID" value="NZ_BSPO01000003.1"/>
</dbReference>
<protein>
    <recommendedName>
        <fullName evidence="1">endopeptidase La</fullName>
        <ecNumber evidence="1">3.4.21.53</ecNumber>
    </recommendedName>
</protein>
<name>A0AA37WZ86_9GAMM</name>
<dbReference type="InterPro" id="IPR014721">
    <property type="entry name" value="Ribsml_uS5_D2-typ_fold_subgr"/>
</dbReference>
<dbReference type="SUPFAM" id="SSF54211">
    <property type="entry name" value="Ribosomal protein S5 domain 2-like"/>
    <property type="match status" value="1"/>
</dbReference>
<dbReference type="Proteomes" id="UP001157439">
    <property type="component" value="Unassembled WGS sequence"/>
</dbReference>
<proteinExistence type="inferred from homology"/>
<dbReference type="Pfam" id="PF20436">
    <property type="entry name" value="LonB_AAA-LID"/>
    <property type="match status" value="1"/>
</dbReference>
<evidence type="ECO:0000313" key="4">
    <source>
        <dbReference type="Proteomes" id="UP001157439"/>
    </source>
</evidence>
<keyword evidence="4" id="KW-1185">Reference proteome</keyword>
<dbReference type="PRINTS" id="PR00830">
    <property type="entry name" value="ENDOLAPTASE"/>
</dbReference>
<dbReference type="Gene3D" id="3.30.230.10">
    <property type="match status" value="1"/>
</dbReference>
<dbReference type="InterPro" id="IPR027065">
    <property type="entry name" value="Lon_Prtase"/>
</dbReference>
<sequence>MTESSTRLSAKQLVPHFEQLALSDSNQTISKALLGQQRATETISLALSQAVKRQHVCLSHFGDMHLELLTQAISSQIEGDVAVVDKAISRQALVGNAQSPGLLTENTCLFIRAEVLLHQKQLCKSLLTELQHQTAALVVVLGHAHEVQSLQTIHSQFSLQFGLMAELNHEFEITEQGSLAYVEYLQAIADFNQLQLSESALLPLFTFSSWLTEHQNRLSLCSKSISQLMQQAAMFAKSSLISADHIQQARAHKAYRHDIQQQLSQQAFLDKFVLLQTEGNLVGQINALTVIDTPESSYGEPARVTATVHYGDGEVADIERKSDLGGNIHAKGMMILSACLYRIFGKDAPLHLNANIVFEQSYQEIDGDSASLAEYLALISAISDLPIRQELSVTGAIDQFGNVQAIGGLNEKIEGFYRLCQQRGLTGQQGVVIPAANAIQLNLPEEIVGSVKEQQFHIYQVDHIDEAIQLLLQHKAGSVNDDGLFPKESVYGRVQSRLDELAGDIEPETTWFGRLLRRLVN</sequence>
<keyword evidence="1" id="KW-0378">Hydrolase</keyword>